<dbReference type="InterPro" id="IPR036412">
    <property type="entry name" value="HAD-like_sf"/>
</dbReference>
<name>A0A061S8D2_9CHLO</name>
<dbReference type="GO" id="GO:0008967">
    <property type="term" value="F:phosphoglycolate phosphatase activity"/>
    <property type="evidence" value="ECO:0007669"/>
    <property type="project" value="TreeGrafter"/>
</dbReference>
<protein>
    <submittedName>
        <fullName evidence="1">Had-superfamily hydrolase</fullName>
    </submittedName>
</protein>
<dbReference type="NCBIfam" id="TIGR01509">
    <property type="entry name" value="HAD-SF-IA-v3"/>
    <property type="match status" value="1"/>
</dbReference>
<dbReference type="GO" id="GO:0006281">
    <property type="term" value="P:DNA repair"/>
    <property type="evidence" value="ECO:0007669"/>
    <property type="project" value="TreeGrafter"/>
</dbReference>
<dbReference type="InterPro" id="IPR023198">
    <property type="entry name" value="PGP-like_dom2"/>
</dbReference>
<dbReference type="SUPFAM" id="SSF56784">
    <property type="entry name" value="HAD-like"/>
    <property type="match status" value="1"/>
</dbReference>
<dbReference type="PANTHER" id="PTHR43434">
    <property type="entry name" value="PHOSPHOGLYCOLATE PHOSPHATASE"/>
    <property type="match status" value="1"/>
</dbReference>
<gene>
    <name evidence="1" type="ORF">TSPGSL018_13532</name>
    <name evidence="2" type="ORF">TSPGSL018_5803</name>
</gene>
<dbReference type="AlphaFoldDB" id="A0A061S8D2"/>
<dbReference type="InterPro" id="IPR023214">
    <property type="entry name" value="HAD_sf"/>
</dbReference>
<dbReference type="SFLD" id="SFLDG01129">
    <property type="entry name" value="C1.5:_HAD__Beta-PGM__Phosphata"/>
    <property type="match status" value="1"/>
</dbReference>
<dbReference type="InterPro" id="IPR050155">
    <property type="entry name" value="HAD-like_hydrolase_sf"/>
</dbReference>
<evidence type="ECO:0000313" key="1">
    <source>
        <dbReference type="EMBL" id="JAC79105.1"/>
    </source>
</evidence>
<reference evidence="1" key="1">
    <citation type="submission" date="2014-05" db="EMBL/GenBank/DDBJ databases">
        <title>The transcriptome of the halophilic microalga Tetraselmis sp. GSL018 isolated from the Great Salt Lake, Utah.</title>
        <authorList>
            <person name="Jinkerson R.E."/>
            <person name="D'Adamo S."/>
            <person name="Posewitz M.C."/>
        </authorList>
    </citation>
    <scope>NUCLEOTIDE SEQUENCE</scope>
    <source>
        <strain evidence="1">GSL018</strain>
    </source>
</reference>
<sequence length="379" mass="41199">MQAAISRPTASFARFPNTASLTRRVSQFRKASCFSKKKTPTAIFRTRVADMSLSAAQAKDTCVLFDFDGTLGDTETPAMEVAYWELVPYFPNYQVSDVTEEFKAEFIRDSAGKAFEFMVEKCDKDRAQAGLPPIHEIRAAKGEDPEMLAFVDRYREKFGLQTFAQMRGPGGEEPADILTLQKDDTVLALETLAEACPGVKETLGKLEEMGVRFAIATTSGKPRVPVSVKASGLSVWFSPGKIHSGESDFDPPRFKPDPSVYLLAAESEAAKIEDCIAVEDSASGVGSASNAGVGMIVGYVGASHIKEAVIDSHAKMLMDGTKADNGIGADIVIEDFSDLLTLVSLFQEMDRARRPVPIPDEVVKSLKGRHWLRAPAMSP</sequence>
<dbReference type="Gene3D" id="1.10.150.240">
    <property type="entry name" value="Putative phosphatase, domain 2"/>
    <property type="match status" value="1"/>
</dbReference>
<dbReference type="Pfam" id="PF00702">
    <property type="entry name" value="Hydrolase"/>
    <property type="match status" value="1"/>
</dbReference>
<evidence type="ECO:0000313" key="2">
    <source>
        <dbReference type="EMBL" id="JAC82404.1"/>
    </source>
</evidence>
<proteinExistence type="predicted"/>
<dbReference type="Gene3D" id="3.40.50.1000">
    <property type="entry name" value="HAD superfamily/HAD-like"/>
    <property type="match status" value="1"/>
</dbReference>
<dbReference type="EMBL" id="GBEZ01006280">
    <property type="protein sequence ID" value="JAC79105.1"/>
    <property type="molecule type" value="Transcribed_RNA"/>
</dbReference>
<dbReference type="PANTHER" id="PTHR43434:SF1">
    <property type="entry name" value="PHOSPHOGLYCOLATE PHOSPHATASE"/>
    <property type="match status" value="1"/>
</dbReference>
<organism evidence="1">
    <name type="scientific">Tetraselmis sp. GSL018</name>
    <dbReference type="NCBI Taxonomy" id="582737"/>
    <lineage>
        <taxon>Eukaryota</taxon>
        <taxon>Viridiplantae</taxon>
        <taxon>Chlorophyta</taxon>
        <taxon>core chlorophytes</taxon>
        <taxon>Chlorodendrophyceae</taxon>
        <taxon>Chlorodendrales</taxon>
        <taxon>Chlorodendraceae</taxon>
        <taxon>Tetraselmis</taxon>
    </lineage>
</organism>
<dbReference type="EMBL" id="GBEZ01002672">
    <property type="protein sequence ID" value="JAC82404.1"/>
    <property type="molecule type" value="Transcribed_RNA"/>
</dbReference>
<accession>A0A061S8D2</accession>
<dbReference type="SFLD" id="SFLDS00003">
    <property type="entry name" value="Haloacid_Dehalogenase"/>
    <property type="match status" value="1"/>
</dbReference>
<dbReference type="InterPro" id="IPR006439">
    <property type="entry name" value="HAD-SF_hydro_IA"/>
</dbReference>
<keyword evidence="1" id="KW-0378">Hydrolase</keyword>